<feature type="transmembrane region" description="Helical" evidence="8">
    <location>
        <begin position="450"/>
        <end position="471"/>
    </location>
</feature>
<dbReference type="Pfam" id="PF10344">
    <property type="entry name" value="Hobbit"/>
    <property type="match status" value="1"/>
</dbReference>
<evidence type="ECO:0000256" key="4">
    <source>
        <dbReference type="ARBA" id="ARBA00023204"/>
    </source>
</evidence>
<comment type="catalytic activity">
    <reaction evidence="6">
        <text>2'-deoxyribonucleotide-(2'-deoxyribose 5'-phosphate)-2'-deoxyribonucleotide-DNA = a 3'-end 2'-deoxyribonucleotide-(2,3-dehydro-2,3-deoxyribose 5'-phosphate)-DNA + a 5'-end 5'-phospho-2'-deoxyribonucleoside-DNA + H(+)</text>
        <dbReference type="Rhea" id="RHEA:66592"/>
        <dbReference type="Rhea" id="RHEA-COMP:13180"/>
        <dbReference type="Rhea" id="RHEA-COMP:16897"/>
        <dbReference type="Rhea" id="RHEA-COMP:17067"/>
        <dbReference type="ChEBI" id="CHEBI:15378"/>
        <dbReference type="ChEBI" id="CHEBI:136412"/>
        <dbReference type="ChEBI" id="CHEBI:157695"/>
        <dbReference type="ChEBI" id="CHEBI:167181"/>
        <dbReference type="EC" id="4.2.99.18"/>
    </reaction>
</comment>
<proteinExistence type="inferred from homology"/>
<feature type="domain" description="FMP27 SW motif-containing RBG unit" evidence="11">
    <location>
        <begin position="2162"/>
        <end position="2264"/>
    </location>
</feature>
<dbReference type="Proteomes" id="UP001280581">
    <property type="component" value="Unassembled WGS sequence"/>
</dbReference>
<dbReference type="GO" id="GO:0005739">
    <property type="term" value="C:mitochondrion"/>
    <property type="evidence" value="ECO:0007669"/>
    <property type="project" value="UniProtKB-SubCell"/>
</dbReference>
<feature type="transmembrane region" description="Helical" evidence="8">
    <location>
        <begin position="1021"/>
        <end position="1043"/>
    </location>
</feature>
<protein>
    <recommendedName>
        <fullName evidence="6">Endonuclease III homolog</fullName>
        <ecNumber evidence="6">3.2.2.-</ecNumber>
        <ecNumber evidence="6">4.2.99.18</ecNumber>
    </recommendedName>
    <alternativeName>
        <fullName evidence="6">Bifunctional DNA N-glycosylase/DNA-(apurinic or apyrimidinic site) lyase</fullName>
        <shortName evidence="6">DNA glycosylase/AP lyase</shortName>
    </alternativeName>
</protein>
<feature type="region of interest" description="Disordered" evidence="7">
    <location>
        <begin position="2938"/>
        <end position="2974"/>
    </location>
</feature>
<dbReference type="PROSITE" id="PS01155">
    <property type="entry name" value="ENDONUCLEASE_III_2"/>
    <property type="match status" value="1"/>
</dbReference>
<evidence type="ECO:0000259" key="11">
    <source>
        <dbReference type="SMART" id="SM01215"/>
    </source>
</evidence>
<keyword evidence="3 6" id="KW-0378">Hydrolase</keyword>
<feature type="compositionally biased region" description="Polar residues" evidence="7">
    <location>
        <begin position="874"/>
        <end position="884"/>
    </location>
</feature>
<dbReference type="HAMAP" id="MF_03183">
    <property type="entry name" value="Endonuclease_III_Nth"/>
    <property type="match status" value="1"/>
</dbReference>
<dbReference type="InterPro" id="IPR030841">
    <property type="entry name" value="NTH1"/>
</dbReference>
<dbReference type="InterPro" id="IPR003265">
    <property type="entry name" value="HhH-GPD_domain"/>
</dbReference>
<evidence type="ECO:0000256" key="5">
    <source>
        <dbReference type="ARBA" id="ARBA00023295"/>
    </source>
</evidence>
<dbReference type="SMART" id="SM01216">
    <property type="entry name" value="Fmp27_WPPW"/>
    <property type="match status" value="1"/>
</dbReference>
<dbReference type="InterPro" id="IPR011257">
    <property type="entry name" value="DNA_glycosylase"/>
</dbReference>
<dbReference type="GO" id="GO:0003677">
    <property type="term" value="F:DNA binding"/>
    <property type="evidence" value="ECO:0007669"/>
    <property type="project" value="UniProtKB-UniRule"/>
</dbReference>
<dbReference type="PANTHER" id="PTHR15678">
    <property type="entry name" value="ANTIGEN MLAA-22-RELATED"/>
    <property type="match status" value="1"/>
</dbReference>
<evidence type="ECO:0000256" key="8">
    <source>
        <dbReference type="SAM" id="Phobius"/>
    </source>
</evidence>
<dbReference type="GO" id="GO:0140078">
    <property type="term" value="F:class I DNA-(apurinic or apyrimidinic site) endonuclease activity"/>
    <property type="evidence" value="ECO:0007669"/>
    <property type="project" value="UniProtKB-EC"/>
</dbReference>
<comment type="subcellular location">
    <subcellularLocation>
        <location evidence="6">Nucleus</location>
    </subcellularLocation>
    <subcellularLocation>
        <location evidence="6">Mitochondrion</location>
    </subcellularLocation>
</comment>
<feature type="region of interest" description="Disordered" evidence="7">
    <location>
        <begin position="775"/>
        <end position="846"/>
    </location>
</feature>
<gene>
    <name evidence="6" type="primary">NTH1</name>
    <name evidence="13" type="ORF">GRF29_44g709324</name>
</gene>
<feature type="domain" description="FMP27 WPPW motif-containing RBG unit" evidence="12">
    <location>
        <begin position="2689"/>
        <end position="3211"/>
    </location>
</feature>
<evidence type="ECO:0000259" key="10">
    <source>
        <dbReference type="SMART" id="SM01214"/>
    </source>
</evidence>
<organism evidence="13 14">
    <name type="scientific">Pseudopithomyces chartarum</name>
    <dbReference type="NCBI Taxonomy" id="1892770"/>
    <lineage>
        <taxon>Eukaryota</taxon>
        <taxon>Fungi</taxon>
        <taxon>Dikarya</taxon>
        <taxon>Ascomycota</taxon>
        <taxon>Pezizomycotina</taxon>
        <taxon>Dothideomycetes</taxon>
        <taxon>Pleosporomycetidae</taxon>
        <taxon>Pleosporales</taxon>
        <taxon>Massarineae</taxon>
        <taxon>Didymosphaeriaceae</taxon>
        <taxon>Pseudopithomyces</taxon>
    </lineage>
</organism>
<dbReference type="FunFam" id="1.10.340.30:FF:000014">
    <property type="entry name" value="Endonuclease III homolog"/>
    <property type="match status" value="1"/>
</dbReference>
<dbReference type="EC" id="3.2.2.-" evidence="6"/>
<dbReference type="InterPro" id="IPR004036">
    <property type="entry name" value="Endonuclease-III-like_CS2"/>
</dbReference>
<feature type="compositionally biased region" description="Polar residues" evidence="7">
    <location>
        <begin position="3651"/>
        <end position="3668"/>
    </location>
</feature>
<feature type="region of interest" description="Disordered" evidence="7">
    <location>
        <begin position="3592"/>
        <end position="3697"/>
    </location>
</feature>
<name>A0AAN6M0W8_9PLEO</name>
<keyword evidence="4 6" id="KW-0234">DNA repair</keyword>
<feature type="compositionally biased region" description="Basic residues" evidence="7">
    <location>
        <begin position="2093"/>
        <end position="2115"/>
    </location>
</feature>
<feature type="compositionally biased region" description="Acidic residues" evidence="7">
    <location>
        <begin position="1140"/>
        <end position="1151"/>
    </location>
</feature>
<dbReference type="SMART" id="SM01214">
    <property type="entry name" value="Fmp27_GFWDK"/>
    <property type="match status" value="1"/>
</dbReference>
<keyword evidence="2 6" id="KW-0227">DNA damage</keyword>
<dbReference type="InterPro" id="IPR019441">
    <property type="entry name" value="FMP27/BLTP2/Hobbit_GFWDK_RBG"/>
</dbReference>
<dbReference type="GO" id="GO:0000703">
    <property type="term" value="F:oxidized pyrimidine nucleobase lesion DNA N-glycosylase activity"/>
    <property type="evidence" value="ECO:0007669"/>
    <property type="project" value="UniProtKB-UniRule"/>
</dbReference>
<feature type="region of interest" description="Disordered" evidence="7">
    <location>
        <begin position="3784"/>
        <end position="3886"/>
    </location>
</feature>
<evidence type="ECO:0000256" key="3">
    <source>
        <dbReference type="ARBA" id="ARBA00022801"/>
    </source>
</evidence>
<feature type="compositionally biased region" description="Basic and acidic residues" evidence="7">
    <location>
        <begin position="1"/>
        <end position="11"/>
    </location>
</feature>
<feature type="compositionally biased region" description="Basic and acidic residues" evidence="7">
    <location>
        <begin position="3617"/>
        <end position="3631"/>
    </location>
</feature>
<keyword evidence="8" id="KW-1133">Transmembrane helix</keyword>
<dbReference type="EMBL" id="WVTA01000005">
    <property type="protein sequence ID" value="KAK3209830.1"/>
    <property type="molecule type" value="Genomic_DNA"/>
</dbReference>
<sequence>MRTSRVARDTSKIIAATRRQPLRRATANSLRAADGEDCESASASLSRVPSDDSDDGKPAAGESRKRKRGQATVKHEVTGAAIAVTASPKKKARRAPAKRITARDGSIKIEPPSNWQDVYALTREMRNENIAPVDTMGCESLADRAVTPRDQRFQTLVSLMLSSQTKDTVTAVAIRGMQEGMPGGLNLESVLALEPPALNAFINKVGFHNLKTKYIKQTAEILRDKWDSDIPDTIEGLTSLPGVGPKMAYLCMSAAWGRDEGIGVDVHVHRITNLWGWHKTTKPEETRAALESWLPKDKWHDINNLLVGFGQTICLPVGRRCGDCKLADRGLCPSAVISKKTAVKKEKVTVKVEETDRDATVTKQEIKSEENELDIADIEDLGRTYLSCNERTGDTRIGHLQGVEPVTIQNVVDEVNPSRTILRDRDEHLAAEPTTFFTKVYSARYSLSAVFGWLCWLMVALLLIDTLVTGLRSIHLAEYRRLTNETVCNNYQAPIDIKRDELLSMSLHKRLFETHPQCLARAITIAHRHYDDAPYQSVKELVNETISWAQGECDKLMFTPEAPPTGWYWVWRAIADNTETAFRQCGNALGNIYKRFFFSEKKERKASRVPELAPLILPSGYRIRCVGKDHSVCELSCTADSSLQIGDLLRPCNEIGLMKKLLPWLNCGAFVISLAVIWDIIHMEHFAEGWKLLRTLATCFLVEIPFLQAHFWHQQVAEIDRFSTGMTTSTFRLHVLVAIATVVLLLIQWNFRSYVLPGPWSIWHELCASYLGESHGATHQSNNEQTDNVQNNNNMVDGGTGEHASDGRVSGAQGDHSQGAGGVAFDVSTSPIHRITPKTPFHEDVNNMREQRRWEQATSKLGLHPSLLQGAPQADSSAAGPSQDSEAEAEWTVVSEGSGGPASSTDLRICVPAGWVEMRRTGVRVPARGKPRIDAGDVHTCTQCLSSERHPHRAVSPPGPRTKHCHRYLQVEADSRHSGASAPQHQTAQGSEQSTLPPFSPPAPTLHPAHVPVARPPAGHAVTLAAGLLLLLYLLSFVLFAFIRVVTGVSIQRLGLSGLRRIAFTPKDGLRIEVRGLGLTLHRPTFAQPTWLSIVLSELTVTVDLKTLGDKPQKRSAWSKWANGSAATSKSEAKTPEIAVDGEEAEDTGDEEGQRTRTWERLTDVKERIKRLHRQIKWIKMVDLVATTSTLVVVDVGSLQVGNFTMAVDTRRKTVDRSRLFNHHKPKKNNEHRPAEWLFTLRSVLFTPEGRESVEVLDQCALNIHGMLYKELDGLRDASISLKLGRLSIPYDEVMLCAERAKKCRAAAPIRHTRSNTSLGDAFRELDGSGSPEEDIVRTVADSRDFASSILRGIQEFQFAISIFGLTRRIQTSSDSDPPVYLNMSMKEVSIDLLRLDPRSPAHLMYFSPNDIAHQALLAAISISVGIDDGQGHPERLLYVPMATMTLNTTLPSKTIQFTKDKNVAERNTNILFANLVITSPSIDLDPKHVPILLAMTRSYETRRKPPKLRDRKRTLVRRLLPKASIKLSIHEPVIRVTLPPTESDRQDSDDFDLLISSSSSVSLDMESSHAADAELHYGLSSTFRINSQRLYYQTASSEKHNLLLTDHVEVKVQLSASPDVVVAVHGNLQTFSVFIVRPEISEGLRQIVAQAQKDVQRRRGGPRKKGHNFLRRLPSWLSHIQLQGSDFNIEVAGVDPEVSKHARGVGLHLESWTAEYRQSKSDDSEARPIRRRAASRTINRDEYLLRSTTSSSPKSPRKPTGDPTDGRRLAVHLQGFEGFVLETDDQWEADPFLALPRMEVAWSTSTDKQGPIFHVYSFCQSLFFHFSLYRHFAVGVAAMVLKHSFNISFAGQDESAPVSPRPTRHLAIPSMDGDDLDPETGLKREVLTLDVKANFLQIKADMPADPPLMMHIYGLEAGRHRWTNPFFRSRLVRLYAESPHAKRVWSRVISVKSLRMDYRTSKRRYGNTVTDDKSFDIVADAIRIAVPYQLVMHNIFDNIVNVIKTIEQLHFRFKTGSNEYILNKEPEGPKHVPKVSLRSRAVLFEIEDGPFEWKLGVIYRYGLMEQKQRLAREQAFDLKVKKLQQEEERRGTSRQRARSAHTQRGRSKVRKKESKIRSKSEDFSDPDSSDSTRRHGSDHPMRYDKDGYTGLSSQARTSIEEAREKLNRLNAQTWRKRIDHALTCQTRSMNDMRSIFWGLDEAPDESYSKETIMAIPHRPALGSLIVSDLDLTIDKPSFVLSEYPKFLHRVGKGMPVDMQYSLLIPMHITLNMGEAKIQLRDYPLPFLHFPALRPSQSSRTPSVSLKTDFVIAEEYRDMESTRVCTVVVVPEERTASGEKTGGFEVDVRRTVAAVKTYSDMKIDINSSHPTRITWGTSYQPVIQDMMQVIESFTKPAIDPSERVGFWDKIRLTFHSRINVSWKGDGDVHLILKGSRDPYMVTGHGAGFVMCWQNDVQLSLAEDKDPRNFMVVNSGSYVLAIPDLGHYARQEADMEQSNGHLEGASSISSYKQLAIFKKTIMKLNGNVRWVVGLVFERNLDDGGRSFNFDPHYNIVLKHPKHALGKNGKEYDAFRGFRSHHIHMSIAIAAPHDREWSVGNLEPSKTYNSVHLTPRFFTHFYNWWSMFSGAMSLPIRQGSLWPGIEKSSKKFGRHLATIKYNLLLSPLYMSHIYKHKDAEDYTKGDVSATGLKARLDSFMLDLHQRREEFRTIVQAPKAQEDSKQNQTTGMRINQVQLDLIRTDVRAVSARIGGTSEDDLENANDETIADYNQENARADLSKFTIPDNDWGWVDMDDFVELGWVLPSEHNPETQILPLAFAPRFTYFRQTDHADNISGDPHRTSPFGKEPTHHCVMSARNDPRRVQCYLIEQRIQRVKEQTAHNERAIGDQELKIIREPENQEDLRQHLTTLQNHANFLKRKMDFLLSMHQSLIERLKSGDKRAVPNGDGEEEDEYYEAREEYSDVDGGAKSSESTKNADYISDFNNRFIIHNVHLKWNNSLRNIILRYIHQVSQRRGFVYYMSRRAVKFILDIVEEQDKLRKSSSTPGPEHRPMEPQEDEEQTIESQIEQLLNDGKKFIEADKPPEEERTKSAAPNTAEEDVSLDYLAQNAYIVRLIAPQIQLQSEKNTKAAVLVTAKGMQLKVIQIMDKDRVMDDVSGLVQRRFTASMDSLQIFVTNSKIFGTEDIHMYSGSTYGAPAGSAWPPWVPFEVMFDFQTHPYGFQRVVQRTSASMRLDKYNALRLKYNDDVSGGDSASRRKSMESRIDHIWVDFPHLRAVCNSRQYYAMYIIVIDLLLYNEPLEKTRNERLEKIMLASDFSNLSGAPDLVIGLQERIRQLEEIKTVFQINEKFLDKKGWADRIEVEKDLAVFEDELFFVMKAITTAQRRYDDRAQAKELTGSLRWYITASEIVWHLLQEGQESLAEFQIKNALFDRTDNNDGSNLNSVEIEHIVGLNFMPNAIYPKMISPYLEASRPRPPEGQDTKMLKVEWVMLEAIAGIPVVDHFEINLFPLKVALEWQIGKKLFEYIFPGIKDKSGENGNGTFSPLLVKHMALDDDDDDEIGSMASSSTPKMVLPSNGEEVEGLKLRLTPTLHLPNHQPKSDQRHSKTRPNLHHLRLFRETQSRSASEMRRTLHPSSALTATNSSSTSVTRPSTASSRPASTFSMSTAESDRTTRRFALHRSGTGERKTAADKKSRNDDLTQMMSRASNYMTLAYARIPSLILCLSYKGKGNRNFEDIHELVFKLPTLEYRNKTCSNLDLVLQLKRDVIRALISHAGAIVGNKFSHHRPSKQTQSRLRQIANSSSIMSTSPDLSGTDSASVRDHSPAESDSNASGEPVGRRSFASGRAPSTFSALSERSESTSVHSSRSNTRPATENGSILGGSWRDHQGLGIEVEDGRTFADELIDAFWES</sequence>
<dbReference type="CDD" id="cd00056">
    <property type="entry name" value="ENDO3c"/>
    <property type="match status" value="1"/>
</dbReference>
<comment type="function">
    <text evidence="6">Bifunctional DNA N-glycosylase with associated apurinic/apyrimidinic (AP) lyase function that catalyzes the first step in base excision repair (BER), the primary repair pathway for the repair of oxidative DNA damage. The DNA N-glycosylase activity releases the damaged DNA base from DNA by cleaving the N-glycosidic bond, leaving an AP site. The AP lyase activity cleaves the phosphodiester bond 3' to the AP site by a beta-elimination. Primarily recognizes and repairs oxidative base damage of pyrimidines.</text>
</comment>
<dbReference type="Gene3D" id="1.10.340.30">
    <property type="entry name" value="Hypothetical protein, domain 2"/>
    <property type="match status" value="1"/>
</dbReference>
<dbReference type="InterPro" id="IPR023170">
    <property type="entry name" value="HhH_base_excis_C"/>
</dbReference>
<keyword evidence="6" id="KW-0539">Nucleus</keyword>
<evidence type="ECO:0000259" key="9">
    <source>
        <dbReference type="SMART" id="SM00478"/>
    </source>
</evidence>
<dbReference type="SMART" id="SM01215">
    <property type="entry name" value="Fmp27_SW"/>
    <property type="match status" value="1"/>
</dbReference>
<feature type="region of interest" description="Disordered" evidence="7">
    <location>
        <begin position="1745"/>
        <end position="1768"/>
    </location>
</feature>
<evidence type="ECO:0000256" key="6">
    <source>
        <dbReference type="HAMAP-Rule" id="MF_03183"/>
    </source>
</evidence>
<dbReference type="PANTHER" id="PTHR15678:SF6">
    <property type="entry name" value="BRIDGE-LIKE LIPID TRANSFER PROTEIN FAMILY MEMBER 2"/>
    <property type="match status" value="1"/>
</dbReference>
<evidence type="ECO:0000313" key="14">
    <source>
        <dbReference type="Proteomes" id="UP001280581"/>
    </source>
</evidence>
<evidence type="ECO:0000256" key="7">
    <source>
        <dbReference type="SAM" id="MobiDB-lite"/>
    </source>
</evidence>
<dbReference type="SUPFAM" id="SSF48150">
    <property type="entry name" value="DNA-glycosylase"/>
    <property type="match status" value="1"/>
</dbReference>
<dbReference type="SMART" id="SM00478">
    <property type="entry name" value="ENDO3c"/>
    <property type="match status" value="1"/>
</dbReference>
<keyword evidence="6" id="KW-0456">Lyase</keyword>
<keyword evidence="8" id="KW-0812">Transmembrane</keyword>
<keyword evidence="8" id="KW-0472">Membrane</keyword>
<feature type="compositionally biased region" description="Basic and acidic residues" evidence="7">
    <location>
        <begin position="3683"/>
        <end position="3697"/>
    </location>
</feature>
<accession>A0AAN6M0W8</accession>
<comment type="similarity">
    <text evidence="1 6">Belongs to the Nth/MutY family.</text>
</comment>
<feature type="compositionally biased region" description="Basic and acidic residues" evidence="7">
    <location>
        <begin position="2131"/>
        <end position="2148"/>
    </location>
</feature>
<dbReference type="Pfam" id="PF00730">
    <property type="entry name" value="HhH-GPD"/>
    <property type="match status" value="1"/>
</dbReference>
<feature type="region of interest" description="Disordered" evidence="7">
    <location>
        <begin position="2085"/>
        <end position="2152"/>
    </location>
</feature>
<keyword evidence="14" id="KW-1185">Reference proteome</keyword>
<dbReference type="InterPro" id="IPR019415">
    <property type="entry name" value="FMP27_SW_RBG"/>
</dbReference>
<feature type="compositionally biased region" description="Low complexity" evidence="7">
    <location>
        <begin position="782"/>
        <end position="797"/>
    </location>
</feature>
<feature type="compositionally biased region" description="Polar residues" evidence="7">
    <location>
        <begin position="3791"/>
        <end position="3819"/>
    </location>
</feature>
<feature type="region of interest" description="Disordered" evidence="7">
    <location>
        <begin position="973"/>
        <end position="1009"/>
    </location>
</feature>
<dbReference type="InterPro" id="IPR019449">
    <property type="entry name" value="FMP27_WPPW_RBG"/>
</dbReference>
<feature type="compositionally biased region" description="Basic residues" evidence="7">
    <location>
        <begin position="3606"/>
        <end position="3616"/>
    </location>
</feature>
<evidence type="ECO:0000256" key="1">
    <source>
        <dbReference type="ARBA" id="ARBA00008343"/>
    </source>
</evidence>
<comment type="caution">
    <text evidence="13">The sequence shown here is derived from an EMBL/GenBank/DDBJ whole genome shotgun (WGS) entry which is preliminary data.</text>
</comment>
<feature type="region of interest" description="Disordered" evidence="7">
    <location>
        <begin position="1119"/>
        <end position="1156"/>
    </location>
</feature>
<feature type="compositionally biased region" description="Polar residues" evidence="7">
    <location>
        <begin position="981"/>
        <end position="997"/>
    </location>
</feature>
<evidence type="ECO:0000313" key="13">
    <source>
        <dbReference type="EMBL" id="KAK3209830.1"/>
    </source>
</evidence>
<keyword evidence="5 6" id="KW-0326">Glycosidase</keyword>
<evidence type="ECO:0000256" key="2">
    <source>
        <dbReference type="ARBA" id="ARBA00022763"/>
    </source>
</evidence>
<feature type="region of interest" description="Disordered" evidence="7">
    <location>
        <begin position="866"/>
        <end position="906"/>
    </location>
</feature>
<dbReference type="InterPro" id="IPR045167">
    <property type="entry name" value="Hobbit"/>
</dbReference>
<feature type="compositionally biased region" description="Low complexity" evidence="7">
    <location>
        <begin position="3636"/>
        <end position="3650"/>
    </location>
</feature>
<dbReference type="FunFam" id="1.10.1670.10:FF:000003">
    <property type="entry name" value="Endonuclease III homolog"/>
    <property type="match status" value="1"/>
</dbReference>
<feature type="region of interest" description="Disordered" evidence="7">
    <location>
        <begin position="1"/>
        <end position="74"/>
    </location>
</feature>
<reference evidence="13 14" key="1">
    <citation type="submission" date="2021-02" db="EMBL/GenBank/DDBJ databases">
        <title>Genome assembly of Pseudopithomyces chartarum.</title>
        <authorList>
            <person name="Jauregui R."/>
            <person name="Singh J."/>
            <person name="Voisey C."/>
        </authorList>
    </citation>
    <scope>NUCLEOTIDE SEQUENCE [LARGE SCALE GENOMIC DNA]</scope>
    <source>
        <strain evidence="13 14">AGR01</strain>
    </source>
</reference>
<dbReference type="InterPro" id="IPR000445">
    <property type="entry name" value="HhH_motif"/>
</dbReference>
<feature type="transmembrane region" description="Helical" evidence="8">
    <location>
        <begin position="661"/>
        <end position="681"/>
    </location>
</feature>
<feature type="region of interest" description="Disordered" evidence="7">
    <location>
        <begin position="3038"/>
        <end position="3062"/>
    </location>
</feature>
<dbReference type="Gene3D" id="1.10.1670.10">
    <property type="entry name" value="Helix-hairpin-Helix base-excision DNA repair enzymes (C-terminal)"/>
    <property type="match status" value="1"/>
</dbReference>
<feature type="domain" description="FMP27/BLTP2/Hobbit GFWDK motif-containing RBG unit" evidence="10">
    <location>
        <begin position="2282"/>
        <end position="2441"/>
    </location>
</feature>
<feature type="domain" description="HhH-GPD" evidence="9">
    <location>
        <begin position="161"/>
        <end position="312"/>
    </location>
</feature>
<feature type="transmembrane region" description="Helical" evidence="8">
    <location>
        <begin position="733"/>
        <end position="751"/>
    </location>
</feature>
<keyword evidence="6" id="KW-0496">Mitochondrion</keyword>
<dbReference type="GO" id="GO:0006285">
    <property type="term" value="P:base-excision repair, AP site formation"/>
    <property type="evidence" value="ECO:0007669"/>
    <property type="project" value="UniProtKB-UniRule"/>
</dbReference>
<dbReference type="Pfam" id="PF00633">
    <property type="entry name" value="HHH"/>
    <property type="match status" value="1"/>
</dbReference>
<comment type="caution">
    <text evidence="6">Lacks conserved residue(s) required for the propagation of feature annotation.</text>
</comment>
<evidence type="ECO:0000259" key="12">
    <source>
        <dbReference type="SMART" id="SM01216"/>
    </source>
</evidence>
<dbReference type="EC" id="4.2.99.18" evidence="6"/>
<dbReference type="GO" id="GO:0005634">
    <property type="term" value="C:nucleus"/>
    <property type="evidence" value="ECO:0007669"/>
    <property type="project" value="UniProtKB-SubCell"/>
</dbReference>